<dbReference type="Gene3D" id="3.60.10.10">
    <property type="entry name" value="Endonuclease/exonuclease/phosphatase"/>
    <property type="match status" value="1"/>
</dbReference>
<dbReference type="InterPro" id="IPR005135">
    <property type="entry name" value="Endo/exonuclease/phosphatase"/>
</dbReference>
<evidence type="ECO:0000313" key="3">
    <source>
        <dbReference type="EMBL" id="MTW09743.1"/>
    </source>
</evidence>
<feature type="chain" id="PRO_5026941957" evidence="1">
    <location>
        <begin position="23"/>
        <end position="282"/>
    </location>
</feature>
<feature type="domain" description="Endonuclease/exonuclease/phosphatase" evidence="2">
    <location>
        <begin position="31"/>
        <end position="272"/>
    </location>
</feature>
<dbReference type="Proteomes" id="UP000472320">
    <property type="component" value="Unassembled WGS sequence"/>
</dbReference>
<proteinExistence type="predicted"/>
<keyword evidence="3" id="KW-0378">Hydrolase</keyword>
<dbReference type="SUPFAM" id="SSF56219">
    <property type="entry name" value="DNase I-like"/>
    <property type="match status" value="1"/>
</dbReference>
<dbReference type="InterPro" id="IPR036691">
    <property type="entry name" value="Endo/exonu/phosph_ase_sf"/>
</dbReference>
<comment type="caution">
    <text evidence="3">The sequence shown here is derived from an EMBL/GenBank/DDBJ whole genome shotgun (WGS) entry which is preliminary data.</text>
</comment>
<evidence type="ECO:0000256" key="1">
    <source>
        <dbReference type="SAM" id="SignalP"/>
    </source>
</evidence>
<organism evidence="3 4">
    <name type="scientific">Massilia eburnea</name>
    <dbReference type="NCBI Taxonomy" id="1776165"/>
    <lineage>
        <taxon>Bacteria</taxon>
        <taxon>Pseudomonadati</taxon>
        <taxon>Pseudomonadota</taxon>
        <taxon>Betaproteobacteria</taxon>
        <taxon>Burkholderiales</taxon>
        <taxon>Oxalobacteraceae</taxon>
        <taxon>Telluria group</taxon>
        <taxon>Massilia</taxon>
    </lineage>
</organism>
<dbReference type="PANTHER" id="PTHR12121:SF36">
    <property type="entry name" value="ENDONUCLEASE_EXONUCLEASE_PHOSPHATASE DOMAIN-CONTAINING PROTEIN"/>
    <property type="match status" value="1"/>
</dbReference>
<sequence length="282" mass="31658">MKIRLGLLQLAFLVALAPSAFAQQDATLNIATYNLRMNTAEDGPNAWPHRKELVERLVRYHDFDVFATQEGLPDQIADLGGMQEYAHVGVGRDDGKQAGEHSAIFYKRQRFTLLRNADFWLSQTPDRPSLGWDATCCHRIASWAQLQDRQTGRKFYFFSVHFDHEGEVARRESAKLMLRKVKEIAGSAPVIVAGDFNSVPETEQIGTMKSQLADAFDISAKPAYGPVGTFNGFKIDSPLKERIDYVFVSPQVKVLSYAALTDSFHGRFPSDHLPVLIKARIN</sequence>
<feature type="signal peptide" evidence="1">
    <location>
        <begin position="1"/>
        <end position="22"/>
    </location>
</feature>
<dbReference type="EMBL" id="WNKX01000002">
    <property type="protein sequence ID" value="MTW09743.1"/>
    <property type="molecule type" value="Genomic_DNA"/>
</dbReference>
<keyword evidence="4" id="KW-1185">Reference proteome</keyword>
<evidence type="ECO:0000313" key="4">
    <source>
        <dbReference type="Proteomes" id="UP000472320"/>
    </source>
</evidence>
<protein>
    <submittedName>
        <fullName evidence="3">Endonuclease</fullName>
    </submittedName>
</protein>
<evidence type="ECO:0000259" key="2">
    <source>
        <dbReference type="Pfam" id="PF03372"/>
    </source>
</evidence>
<reference evidence="3 4" key="1">
    <citation type="submission" date="2019-11" db="EMBL/GenBank/DDBJ databases">
        <title>Type strains purchased from KCTC, JCM and DSMZ.</title>
        <authorList>
            <person name="Lu H."/>
        </authorList>
    </citation>
    <scope>NUCLEOTIDE SEQUENCE [LARGE SCALE GENOMIC DNA]</scope>
    <source>
        <strain evidence="3 4">JCM 31587</strain>
    </source>
</reference>
<name>A0A6L6QDF7_9BURK</name>
<keyword evidence="1" id="KW-0732">Signal</keyword>
<dbReference type="GO" id="GO:0000175">
    <property type="term" value="F:3'-5'-RNA exonuclease activity"/>
    <property type="evidence" value="ECO:0007669"/>
    <property type="project" value="TreeGrafter"/>
</dbReference>
<accession>A0A6L6QDF7</accession>
<dbReference type="AlphaFoldDB" id="A0A6L6QDF7"/>
<dbReference type="Pfam" id="PF03372">
    <property type="entry name" value="Exo_endo_phos"/>
    <property type="match status" value="1"/>
</dbReference>
<keyword evidence="3" id="KW-0255">Endonuclease</keyword>
<dbReference type="CDD" id="cd09083">
    <property type="entry name" value="EEP-1"/>
    <property type="match status" value="1"/>
</dbReference>
<gene>
    <name evidence="3" type="ORF">GM658_03935</name>
</gene>
<dbReference type="OrthoDB" id="9793162at2"/>
<dbReference type="InterPro" id="IPR050410">
    <property type="entry name" value="CCR4/nocturin_mRNA_transcr"/>
</dbReference>
<dbReference type="PANTHER" id="PTHR12121">
    <property type="entry name" value="CARBON CATABOLITE REPRESSOR PROTEIN 4"/>
    <property type="match status" value="1"/>
</dbReference>
<keyword evidence="3" id="KW-0540">Nuclease</keyword>
<dbReference type="GO" id="GO:0004519">
    <property type="term" value="F:endonuclease activity"/>
    <property type="evidence" value="ECO:0007669"/>
    <property type="project" value="UniProtKB-KW"/>
</dbReference>